<dbReference type="EMBL" id="AMRI01000026">
    <property type="protein sequence ID" value="EKE69117.1"/>
    <property type="molecule type" value="Genomic_DNA"/>
</dbReference>
<dbReference type="InterPro" id="IPR016980">
    <property type="entry name" value="S-AdoMet-dep_MeTrfase_Alr7345"/>
</dbReference>
<evidence type="ECO:0008006" key="3">
    <source>
        <dbReference type="Google" id="ProtNLM"/>
    </source>
</evidence>
<dbReference type="AlphaFoldDB" id="K2J2P7"/>
<evidence type="ECO:0000313" key="2">
    <source>
        <dbReference type="Proteomes" id="UP000006755"/>
    </source>
</evidence>
<accession>K2J2P7</accession>
<dbReference type="eggNOG" id="COG4798">
    <property type="taxonomic scope" value="Bacteria"/>
</dbReference>
<evidence type="ECO:0000313" key="1">
    <source>
        <dbReference type="EMBL" id="EKE69117.1"/>
    </source>
</evidence>
<protein>
    <recommendedName>
        <fullName evidence="3">Methyltransferase</fullName>
    </recommendedName>
</protein>
<gene>
    <name evidence="1" type="ORF">B3C1_15749</name>
</gene>
<dbReference type="PIRSF" id="PIRSF031679">
    <property type="entry name" value="Mtase_Alr7345_prd"/>
    <property type="match status" value="1"/>
</dbReference>
<reference evidence="1 2" key="1">
    <citation type="journal article" date="2012" name="J. Bacteriol.">
        <title>Genome Sequence of Gallaecimonas xiamenensis Type Strain 3-C-1.</title>
        <authorList>
            <person name="Lai Q."/>
            <person name="Wang L."/>
            <person name="Wang W."/>
            <person name="Shao Z."/>
        </authorList>
    </citation>
    <scope>NUCLEOTIDE SEQUENCE [LARGE SCALE GENOMIC DNA]</scope>
    <source>
        <strain evidence="1 2">3-C-1</strain>
    </source>
</reference>
<comment type="caution">
    <text evidence="1">The sequence shown here is derived from an EMBL/GenBank/DDBJ whole genome shotgun (WGS) entry which is preliminary data.</text>
</comment>
<dbReference type="SUPFAM" id="SSF53335">
    <property type="entry name" value="S-adenosyl-L-methionine-dependent methyltransferases"/>
    <property type="match status" value="1"/>
</dbReference>
<dbReference type="OrthoDB" id="9801692at2"/>
<dbReference type="STRING" id="745411.B3C1_15749"/>
<dbReference type="PATRIC" id="fig|745411.4.peg.3099"/>
<dbReference type="Proteomes" id="UP000006755">
    <property type="component" value="Unassembled WGS sequence"/>
</dbReference>
<organism evidence="1 2">
    <name type="scientific">Gallaecimonas xiamenensis 3-C-1</name>
    <dbReference type="NCBI Taxonomy" id="745411"/>
    <lineage>
        <taxon>Bacteria</taxon>
        <taxon>Pseudomonadati</taxon>
        <taxon>Pseudomonadota</taxon>
        <taxon>Gammaproteobacteria</taxon>
        <taxon>Enterobacterales</taxon>
        <taxon>Gallaecimonadaceae</taxon>
        <taxon>Gallaecimonas</taxon>
    </lineage>
</organism>
<name>K2J2P7_9GAMM</name>
<dbReference type="InterPro" id="IPR029063">
    <property type="entry name" value="SAM-dependent_MTases_sf"/>
</dbReference>
<keyword evidence="2" id="KW-1185">Reference proteome</keyword>
<sequence length="263" mass="28172">MLGAILALSGPVLADPLTDAVNSDSRPAEQKARDSYRHPQQTLHFFGISPSMTVVELWPGASGWYSAILAPYLKDKGHFIAANFSTQPGPGGEESYYVRAGKAFQALAAQNQTSWGQVSMAVLSPPEQLQLAPAGSVDAVLTFRNLHNWHKAGQLDQVFGAAFSALKPGGIFGVVEHRAKAGTSEADMASSGYMDQAYVVAKAEAAGFKLAASSEVNANIRDTKDHPRGVWTLPPTLALKEQDKAKYQAIGESDRMTLKFVKP</sequence>
<dbReference type="Gene3D" id="3.40.50.150">
    <property type="entry name" value="Vaccinia Virus protein VP39"/>
    <property type="match status" value="1"/>
</dbReference>
<proteinExistence type="predicted"/>